<evidence type="ECO:0000313" key="4">
    <source>
        <dbReference type="EMBL" id="QJT37748.1"/>
    </source>
</evidence>
<evidence type="ECO:0000259" key="2">
    <source>
        <dbReference type="PROSITE" id="PS50994"/>
    </source>
</evidence>
<dbReference type="Gene3D" id="3.30.420.10">
    <property type="entry name" value="Ribonuclease H-like superfamily/Ribonuclease H"/>
    <property type="match status" value="1"/>
</dbReference>
<keyword evidence="6" id="KW-1185">Reference proteome</keyword>
<dbReference type="PANTHER" id="PTHR35004">
    <property type="entry name" value="TRANSPOSASE RV3428C-RELATED"/>
    <property type="match status" value="1"/>
</dbReference>
<dbReference type="AlphaFoldDB" id="A0AAE7ADZ7"/>
<comment type="similarity">
    <text evidence="1">Belongs to the transposase IS21/IS408/IS1162 family.</text>
</comment>
<evidence type="ECO:0000313" key="3">
    <source>
        <dbReference type="EMBL" id="QJT29465.1"/>
    </source>
</evidence>
<dbReference type="InterPro" id="IPR054353">
    <property type="entry name" value="IstA-like_C"/>
</dbReference>
<dbReference type="InterPro" id="IPR012337">
    <property type="entry name" value="RNaseH-like_sf"/>
</dbReference>
<dbReference type="NCBIfam" id="NF033546">
    <property type="entry name" value="transpos_IS21"/>
    <property type="match status" value="1"/>
</dbReference>
<dbReference type="Pfam" id="PF22483">
    <property type="entry name" value="Mu-transpos_C_2"/>
    <property type="match status" value="1"/>
</dbReference>
<dbReference type="GO" id="GO:0003676">
    <property type="term" value="F:nucleic acid binding"/>
    <property type="evidence" value="ECO:0007669"/>
    <property type="project" value="InterPro"/>
</dbReference>
<accession>A0AAE7ADZ7</accession>
<organism evidence="3 5">
    <name type="scientific">Aeromonas media</name>
    <dbReference type="NCBI Taxonomy" id="651"/>
    <lineage>
        <taxon>Bacteria</taxon>
        <taxon>Pseudomonadati</taxon>
        <taxon>Pseudomonadota</taxon>
        <taxon>Gammaproteobacteria</taxon>
        <taxon>Aeromonadales</taxon>
        <taxon>Aeromonadaceae</taxon>
        <taxon>Aeromonas</taxon>
    </lineage>
</organism>
<gene>
    <name evidence="3" type="ORF">E4186_03955</name>
    <name evidence="4" type="ORF">E4188_03620</name>
</gene>
<feature type="domain" description="Integrase catalytic" evidence="2">
    <location>
        <begin position="125"/>
        <end position="299"/>
    </location>
</feature>
<dbReference type="EMBL" id="CP038444">
    <property type="protein sequence ID" value="QJT29465.1"/>
    <property type="molecule type" value="Genomic_DNA"/>
</dbReference>
<proteinExistence type="inferred from homology"/>
<dbReference type="SUPFAM" id="SSF53098">
    <property type="entry name" value="Ribonuclease H-like"/>
    <property type="match status" value="1"/>
</dbReference>
<name>A0AAE7ADZ7_AERME</name>
<dbReference type="EMBL" id="CP038448">
    <property type="protein sequence ID" value="QJT37748.1"/>
    <property type="molecule type" value="Genomic_DNA"/>
</dbReference>
<dbReference type="Proteomes" id="UP000502657">
    <property type="component" value="Chromosome"/>
</dbReference>
<dbReference type="Proteomes" id="UP000502006">
    <property type="component" value="Chromosome"/>
</dbReference>
<reference evidence="5 6" key="1">
    <citation type="submission" date="2019-03" db="EMBL/GenBank/DDBJ databases">
        <title>Novel transposon Tn6433 accelerates the dissemination of tet(E) in Aeromonas from aerobic biofilm under oxytetracycline stress.</title>
        <authorList>
            <person name="Shi Y."/>
            <person name="Tian Z."/>
            <person name="Zhang Y."/>
            <person name="Zhang H."/>
            <person name="Yang M."/>
        </authorList>
    </citation>
    <scope>NUCLEOTIDE SEQUENCE [LARGE SCALE GENOMIC DNA]</scope>
    <source>
        <strain evidence="4 6">R50-22</strain>
        <strain evidence="3 5">T5-8</strain>
    </source>
</reference>
<dbReference type="PROSITE" id="PS50994">
    <property type="entry name" value="INTEGRASE"/>
    <property type="match status" value="1"/>
</dbReference>
<evidence type="ECO:0000256" key="1">
    <source>
        <dbReference type="ARBA" id="ARBA00009277"/>
    </source>
</evidence>
<dbReference type="GO" id="GO:0015074">
    <property type="term" value="P:DNA integration"/>
    <property type="evidence" value="ECO:0007669"/>
    <property type="project" value="InterPro"/>
</dbReference>
<dbReference type="Pfam" id="PF00665">
    <property type="entry name" value="rve"/>
    <property type="match status" value="1"/>
</dbReference>
<sequence length="502" mass="57077">MLSMDIIAEIRRRHLVSGESITAIARSLNLSRPTVRKHLRTTSPPTYQRQHQPAPKLTEAFQQVLAAWLTVEQALPKSQRRTAQRLFEGLQIEGYLGSYDGVRRFVKRWKAGNTRPSVTQAFVPLHFAPGEVCQFDWSQEQVDINGLSQKVKVAHFRLVHSRQMFVVAYPRETQEMLFDAHNRAFAFFGGVPQRMVYDNLKAVVQTILNGKARQFNPRFMALANHYLFEPVACTPASGWEKGQVENQVGNIREWLFTPKPRFASLADLNDWLAQRCRELASRPHPTDARPIAEVFAEERSTLRAIAAPFDGYLEEMVRVSSTCLVRVDYNRYSVPAEFAGKAVSVRLASDRLRIVHDRQTIAEHPRQFGRNQLICDPWHYLPVLEKKPGALRHGAPFVAWELPMPIRQVRDRLLSQPKGDRAFVELLQLAREAGLEPLQVACELSLEAGTVTGAIVMNELRRLLAPSQPAILSLPDSLRLRSEPTADCARYDVLRRGAYVLH</sequence>
<protein>
    <submittedName>
        <fullName evidence="3">IS21 family transposase</fullName>
    </submittedName>
</protein>
<evidence type="ECO:0000313" key="6">
    <source>
        <dbReference type="Proteomes" id="UP000502657"/>
    </source>
</evidence>
<dbReference type="InterPro" id="IPR036397">
    <property type="entry name" value="RNaseH_sf"/>
</dbReference>
<evidence type="ECO:0000313" key="5">
    <source>
        <dbReference type="Proteomes" id="UP000502006"/>
    </source>
</evidence>
<dbReference type="PANTHER" id="PTHR35004:SF7">
    <property type="entry name" value="INTEGRASE PROTEIN"/>
    <property type="match status" value="1"/>
</dbReference>
<dbReference type="InterPro" id="IPR001584">
    <property type="entry name" value="Integrase_cat-core"/>
</dbReference>